<proteinExistence type="predicted"/>
<reference evidence="1" key="1">
    <citation type="submission" date="2023-06" db="EMBL/GenBank/DDBJ databases">
        <authorList>
            <person name="Zhang S."/>
        </authorList>
    </citation>
    <scope>NUCLEOTIDE SEQUENCE</scope>
    <source>
        <strain evidence="1">SG2303</strain>
    </source>
</reference>
<sequence length="230" mass="26317">MTLRRIFLRLAAVGATTLLLLGMTGLRLYSAATAVESAEDVRLQSYLYADELRRSSDDMTRFARSYAETGDPRFEKLYWDIAAIRNGDLPRPLAYHRIYWDFVADGEAKPRSDGSSVSLRQLMQRIGFTPQEFAHLNEAQAKSEALMRIELVALNAVKGRFEDGNGEFTRRSTPNRAMARRLLNDAQYHRYKAQIMRPLDNFYVLFEGRTAAAVQQAKEVEQRWLVALCL</sequence>
<name>A0ABT7XRC1_9NEIS</name>
<evidence type="ECO:0000313" key="1">
    <source>
        <dbReference type="EMBL" id="MDN0076268.1"/>
    </source>
</evidence>
<keyword evidence="2" id="KW-1185">Reference proteome</keyword>
<dbReference type="PROSITE" id="PS51318">
    <property type="entry name" value="TAT"/>
    <property type="match status" value="1"/>
</dbReference>
<accession>A0ABT7XRC1</accession>
<protein>
    <recommendedName>
        <fullName evidence="3">DUF885 domain-containing protein</fullName>
    </recommendedName>
</protein>
<dbReference type="EMBL" id="JAUEDK010000029">
    <property type="protein sequence ID" value="MDN0076268.1"/>
    <property type="molecule type" value="Genomic_DNA"/>
</dbReference>
<gene>
    <name evidence="1" type="ORF">QU481_15380</name>
</gene>
<organism evidence="1 2">
    <name type="scientific">Crenobacter oryzisoli</name>
    <dbReference type="NCBI Taxonomy" id="3056844"/>
    <lineage>
        <taxon>Bacteria</taxon>
        <taxon>Pseudomonadati</taxon>
        <taxon>Pseudomonadota</taxon>
        <taxon>Betaproteobacteria</taxon>
        <taxon>Neisseriales</taxon>
        <taxon>Neisseriaceae</taxon>
        <taxon>Crenobacter</taxon>
    </lineage>
</organism>
<comment type="caution">
    <text evidence="1">The sequence shown here is derived from an EMBL/GenBank/DDBJ whole genome shotgun (WGS) entry which is preliminary data.</text>
</comment>
<dbReference type="RefSeq" id="WP_289830945.1">
    <property type="nucleotide sequence ID" value="NZ_JAUEDK010000029.1"/>
</dbReference>
<evidence type="ECO:0000313" key="2">
    <source>
        <dbReference type="Proteomes" id="UP001168540"/>
    </source>
</evidence>
<dbReference type="InterPro" id="IPR006311">
    <property type="entry name" value="TAT_signal"/>
</dbReference>
<evidence type="ECO:0008006" key="3">
    <source>
        <dbReference type="Google" id="ProtNLM"/>
    </source>
</evidence>
<dbReference type="Proteomes" id="UP001168540">
    <property type="component" value="Unassembled WGS sequence"/>
</dbReference>